<sequence length="348" mass="36014">MSHPLKRILRSSIPGLVALLLLAGPAAASSDPFDPVPRDHWAYPALEALQSAGLLEQEPLAPGGAGLTRYEVAGLVSQAEQELGTAQPGGSEASQAEVALAWLYRSAQRLGGDSGDAGEAAGASPLDRLQAGRQLYWLVPATTRLEQEYRAAAAAGSSPAAPAVVRQATALQERLLQQVPPSLATAGSPEVDQLELALVDRFSSEARSPSEVADQVGRTSQALLELRSGFGPELRTLGLDRQTAPELPPPSSPDVVTLDELRQAARSGGLEPPAGGAGLETRVPLGSAGTLEARVGLDRAPGESAVRPGVDVGLGLGEAQLHAGWRLLDFSEGRPGQAEGQAGLDLRF</sequence>
<dbReference type="RefSeq" id="WP_068139864.1">
    <property type="nucleotide sequence ID" value="NZ_AP014924.1"/>
</dbReference>
<dbReference type="InterPro" id="IPR001119">
    <property type="entry name" value="SLH_dom"/>
</dbReference>
<reference evidence="4" key="1">
    <citation type="submission" date="2015-07" db="EMBL/GenBank/DDBJ databases">
        <title>Complete genome sequence and phylogenetic analysis of Limnochorda pilosa.</title>
        <authorList>
            <person name="Watanabe M."/>
            <person name="Kojima H."/>
            <person name="Fukui M."/>
        </authorList>
    </citation>
    <scope>NUCLEOTIDE SEQUENCE [LARGE SCALE GENOMIC DNA]</scope>
    <source>
        <strain evidence="4">HC45</strain>
    </source>
</reference>
<dbReference type="STRING" id="1555112.LIP_3052"/>
<dbReference type="KEGG" id="lpil:LIP_3052"/>
<evidence type="ECO:0000313" key="4">
    <source>
        <dbReference type="Proteomes" id="UP000065807"/>
    </source>
</evidence>
<proteinExistence type="predicted"/>
<keyword evidence="4" id="KW-1185">Reference proteome</keyword>
<dbReference type="EMBL" id="AP014924">
    <property type="protein sequence ID" value="BAS28881.1"/>
    <property type="molecule type" value="Genomic_DNA"/>
</dbReference>
<evidence type="ECO:0000256" key="1">
    <source>
        <dbReference type="SAM" id="SignalP"/>
    </source>
</evidence>
<dbReference type="OrthoDB" id="5845122at2"/>
<organism evidence="3 4">
    <name type="scientific">Limnochorda pilosa</name>
    <dbReference type="NCBI Taxonomy" id="1555112"/>
    <lineage>
        <taxon>Bacteria</taxon>
        <taxon>Bacillati</taxon>
        <taxon>Bacillota</taxon>
        <taxon>Limnochordia</taxon>
        <taxon>Limnochordales</taxon>
        <taxon>Limnochordaceae</taxon>
        <taxon>Limnochorda</taxon>
    </lineage>
</organism>
<accession>A0A0K2SP50</accession>
<feature type="domain" description="SLH" evidence="2">
    <location>
        <begin position="29"/>
        <end position="90"/>
    </location>
</feature>
<keyword evidence="1" id="KW-0732">Signal</keyword>
<reference evidence="4" key="2">
    <citation type="journal article" date="2016" name="Int. J. Syst. Evol. Microbiol.">
        <title>Complete genome sequence and cell structure of Limnochorda pilosa, a Gram-negative spore-former within the phylum Firmicutes.</title>
        <authorList>
            <person name="Watanabe M."/>
            <person name="Kojima H."/>
            <person name="Fukui M."/>
        </authorList>
    </citation>
    <scope>NUCLEOTIDE SEQUENCE [LARGE SCALE GENOMIC DNA]</scope>
    <source>
        <strain evidence="4">HC45</strain>
    </source>
</reference>
<feature type="signal peptide" evidence="1">
    <location>
        <begin position="1"/>
        <end position="28"/>
    </location>
</feature>
<gene>
    <name evidence="3" type="ORF">LIP_3052</name>
</gene>
<name>A0A0K2SP50_LIMPI</name>
<dbReference type="AlphaFoldDB" id="A0A0K2SP50"/>
<dbReference type="PROSITE" id="PS51272">
    <property type="entry name" value="SLH"/>
    <property type="match status" value="1"/>
</dbReference>
<evidence type="ECO:0000259" key="2">
    <source>
        <dbReference type="PROSITE" id="PS51272"/>
    </source>
</evidence>
<protein>
    <recommendedName>
        <fullName evidence="2">SLH domain-containing protein</fullName>
    </recommendedName>
</protein>
<feature type="chain" id="PRO_5005487091" description="SLH domain-containing protein" evidence="1">
    <location>
        <begin position="29"/>
        <end position="348"/>
    </location>
</feature>
<dbReference type="Proteomes" id="UP000065807">
    <property type="component" value="Chromosome"/>
</dbReference>
<evidence type="ECO:0000313" key="3">
    <source>
        <dbReference type="EMBL" id="BAS28881.1"/>
    </source>
</evidence>